<gene>
    <name evidence="3" type="ORF">BN1204_062490</name>
    <name evidence="2" type="ORF">NCLIV_062490</name>
</gene>
<dbReference type="OMA" id="YIRHRLY"/>
<feature type="region of interest" description="Disordered" evidence="1">
    <location>
        <begin position="1534"/>
        <end position="1566"/>
    </location>
</feature>
<dbReference type="OrthoDB" id="331663at2759"/>
<dbReference type="VEuPathDB" id="ToxoDB:NCLIV_062490"/>
<dbReference type="RefSeq" id="XP_003885849.1">
    <property type="nucleotide sequence ID" value="XM_003885800.1"/>
</dbReference>
<feature type="region of interest" description="Disordered" evidence="1">
    <location>
        <begin position="1581"/>
        <end position="1620"/>
    </location>
</feature>
<feature type="region of interest" description="Disordered" evidence="1">
    <location>
        <begin position="683"/>
        <end position="719"/>
    </location>
</feature>
<feature type="region of interest" description="Disordered" evidence="1">
    <location>
        <begin position="1146"/>
        <end position="1197"/>
    </location>
</feature>
<feature type="region of interest" description="Disordered" evidence="1">
    <location>
        <begin position="282"/>
        <end position="329"/>
    </location>
</feature>
<feature type="region of interest" description="Disordered" evidence="1">
    <location>
        <begin position="1250"/>
        <end position="1276"/>
    </location>
</feature>
<feature type="region of interest" description="Disordered" evidence="1">
    <location>
        <begin position="768"/>
        <end position="791"/>
    </location>
</feature>
<feature type="region of interest" description="Disordered" evidence="1">
    <location>
        <begin position="1"/>
        <end position="33"/>
    </location>
</feature>
<accession>F0VQ26</accession>
<reference evidence="2" key="1">
    <citation type="submission" date="2011-02" db="EMBL/GenBank/DDBJ databases">
        <authorList>
            <person name="Aslett M."/>
        </authorList>
    </citation>
    <scope>NUCLEOTIDE SEQUENCE</scope>
    <source>
        <strain evidence="2">Liverpool</strain>
    </source>
</reference>
<reference evidence="4" key="3">
    <citation type="journal article" date="2012" name="PLoS Pathog.">
        <title>Comparative genomics of the apicomplexan parasites Toxoplasma gondii and Neospora caninum: Coccidia differing in host range and transmission strategy.</title>
        <authorList>
            <person name="Reid A.J."/>
            <person name="Vermont S.J."/>
            <person name="Cotton J.A."/>
            <person name="Harris D."/>
            <person name="Hill-Cawthorne G.A."/>
            <person name="Konen-Waisman S."/>
            <person name="Latham S.M."/>
            <person name="Mourier T."/>
            <person name="Norton R."/>
            <person name="Quail M.A."/>
            <person name="Sanders M."/>
            <person name="Shanmugam D."/>
            <person name="Sohal A."/>
            <person name="Wasmuth J.D."/>
            <person name="Brunk B."/>
            <person name="Grigg M.E."/>
            <person name="Howard J.C."/>
            <person name="Parkinson J."/>
            <person name="Roos D.S."/>
            <person name="Trees A.J."/>
            <person name="Berriman M."/>
            <person name="Pain A."/>
            <person name="Wastling J.M."/>
        </authorList>
    </citation>
    <scope>NUCLEOTIDE SEQUENCE [LARGE SCALE GENOMIC DNA]</scope>
    <source>
        <strain evidence="4">Liverpool</strain>
    </source>
</reference>
<dbReference type="GeneID" id="13441254"/>
<evidence type="ECO:0000313" key="4">
    <source>
        <dbReference type="Proteomes" id="UP000007494"/>
    </source>
</evidence>
<feature type="compositionally biased region" description="Polar residues" evidence="1">
    <location>
        <begin position="1493"/>
        <end position="1502"/>
    </location>
</feature>
<evidence type="ECO:0000256" key="1">
    <source>
        <dbReference type="SAM" id="MobiDB-lite"/>
    </source>
</evidence>
<sequence>MGPQSDASFDIVGTEDSATADNELPGPRVSSPSRCTTTASVALLPAFPVSADSAAPGTATGETGKLQALVQAKTEDGTIPAHASARNVHLPSRAEKMNVPDEACGEAETCQPESFFPETRDPLSFPETSRALLHETPGIASFARPRIEPTVPSSAALSAMSLPANPSLLNSTQSQESPASSCLSQCFPGAAGVPCPTGTGNRGGVSAEALQRLIGKSPLHVQALLATMRQQCDGQLGATARALSRQLWAAAARASPAVLQQQLRLRSQLLARLALERSTRGQACARSTPATAQAKKERMLEPTSAGSGHDSSRPGATQPRVQDLNHQQAQRLRQAEVQLERPEVFTVLHNRSAAILHFVLRALGLLANCCPRWSGVSPLDSVAASSHGQKGGSKHVDLKAVNSAFTDPTMCLRAGSLDSKMRDEFGLDVRGPVLGGAGCAGQAGIHISGTGGGEAERPLPSSYRWHWLHVVSFADKPELLTIYYSTLAPLLSLVSPSVSPSGQQVSDAAVSSSHVPKGSAPSFASQGYAAASPTPSGANPTALSEQAGAGRSNLCGLNSALVLLQVLRDLDDLRSLHDPVFLPSGLYPLQLLGKQQAGLSAQLSGTGDANQDGACGEGCRCTVYSDSVCGLAVLRRSPFFPCFVEAATALLAWPAAGAAVAAASLPPGMLDATGNRGALESCRAGKDFSREPQPSSNTDDWRRPVVPSQSSAVGSTTNRDAANHDSLVATARGLAECVLKHVDLNSLDGSDLLALLRLSEHLKPSLEEAPSAPACSSGQLPSSADTAGVAHAAPGNVPGAVEAIEDRYVKEALAAISGNSFGINFEETETGQGTVNSVDTDGRAKLNSFGDSNPLGESGKGKSQRCDSTEGLPTHTDTTAREIPGAGSQGSGTVSGEAQIFQVSTDLSRHSESSTGSGQTAGANSSKETSPLRVAPTLDSLVLLPEMRGSESPSSLGPVNCQSQEHLPPHTLLRFSPLFSRGAGIGSSADRENPSSCSSLSTGNVGVHGVPAPVSPVETLLPGSGRMFGLQEPLPEGHAACSLGDLLCPAGVDEASGNLLSTENGTGGCATDRSGREGMAFESLFPSAACGYSFSRLPSQDAECLPSEVLAAAGFPATPLEGSPLTTGLSVHDGLGHECDLSALGGRPDGTLRQPNAGFRTVGEAGPGRRGVRQHAAGSRLLEKRAGKHTSRTPGAHPARLHEVLPKKKDYGLPASACCDEASVGSSLAGLQGGIAAAACGIGVRNKRARTQEPVTEGELSGNRDGAWSDAPEGAESLPDLLSRGGGSLAAAAAGPTHSPCKVKPSARTAGGTGARRAVAVATSRGLAASTSSSVRSAVKGIYFDSYKKLWRVQWNRSGSSGSGGSGGAGRRVSRSFSCARLGFEAAKARAVAWMLSGGLVGDGGLPSGDSRLGSAAGNGTAANAEGLSDRNDGSLTGSAMTPELLLKEEKERLLFADPRLFLERIEAFYIRHRLYGLQCNGSGAGGSQNGSEDSANSQGEAGSNGNRRGNGGSGGLRIVSVLSLDDMLAVLNGTKHGMGEQDTSEPLVEREEEVNEDRSRTGDEDGALCGSGACDMSPLNPTALVPQPQTESLTSRKKLKREKGAPVTGAADRPSAPAPLPGPFVGALSEEMEKHLLRLLPSLAPVTAQLKLDLQACHAGNGGTESFVDALAAELDAAAAAGSSGIAPEEHGALASGVPPLSG</sequence>
<proteinExistence type="predicted"/>
<feature type="compositionally biased region" description="Polar residues" evidence="1">
    <location>
        <begin position="891"/>
        <end position="906"/>
    </location>
</feature>
<dbReference type="EMBL" id="FR823393">
    <property type="protein sequence ID" value="CBZ55823.1"/>
    <property type="molecule type" value="Genomic_DNA"/>
</dbReference>
<feature type="region of interest" description="Disordered" evidence="1">
    <location>
        <begin position="1293"/>
        <end position="1314"/>
    </location>
</feature>
<organism evidence="2 4">
    <name type="scientific">Neospora caninum (strain Liverpool)</name>
    <dbReference type="NCBI Taxonomy" id="572307"/>
    <lineage>
        <taxon>Eukaryota</taxon>
        <taxon>Sar</taxon>
        <taxon>Alveolata</taxon>
        <taxon>Apicomplexa</taxon>
        <taxon>Conoidasida</taxon>
        <taxon>Coccidia</taxon>
        <taxon>Eucoccidiorida</taxon>
        <taxon>Eimeriorina</taxon>
        <taxon>Sarcocystidae</taxon>
        <taxon>Neospora</taxon>
    </lineage>
</organism>
<protein>
    <submittedName>
        <fullName evidence="3">AP2 domain transcription factor AP2XII-2</fullName>
    </submittedName>
</protein>
<feature type="region of interest" description="Disordered" evidence="1">
    <location>
        <begin position="524"/>
        <end position="545"/>
    </location>
</feature>
<dbReference type="Proteomes" id="UP000007494">
    <property type="component" value="Chromosome XII"/>
</dbReference>
<feature type="compositionally biased region" description="Polar residues" evidence="1">
    <location>
        <begin position="994"/>
        <end position="1004"/>
    </location>
</feature>
<dbReference type="eggNOG" id="ENOG502R01M">
    <property type="taxonomic scope" value="Eukaryota"/>
</dbReference>
<feature type="region of interest" description="Disordered" evidence="1">
    <location>
        <begin position="832"/>
        <end position="934"/>
    </location>
</feature>
<feature type="compositionally biased region" description="Polar residues" evidence="1">
    <location>
        <begin position="533"/>
        <end position="544"/>
    </location>
</feature>
<reference evidence="2" key="2">
    <citation type="submission" date="2011-03" db="EMBL/GenBank/DDBJ databases">
        <title>Comparative genomics and transcriptomics of Neospora caninum and Toxoplasma gondii.</title>
        <authorList>
            <person name="Reid A.J."/>
            <person name="Sohal A."/>
            <person name="Harris D."/>
            <person name="Quail M."/>
            <person name="Sanders M."/>
            <person name="Berriman M."/>
            <person name="Wastling J.M."/>
            <person name="Pain A."/>
        </authorList>
    </citation>
    <scope>NUCLEOTIDE SEQUENCE</scope>
    <source>
        <strain evidence="2">Liverpool</strain>
    </source>
</reference>
<dbReference type="EMBL" id="LN714487">
    <property type="protein sequence ID" value="CEL70565.1"/>
    <property type="molecule type" value="Genomic_DNA"/>
</dbReference>
<evidence type="ECO:0000313" key="2">
    <source>
        <dbReference type="EMBL" id="CBZ55823.1"/>
    </source>
</evidence>
<feature type="region of interest" description="Disordered" evidence="1">
    <location>
        <begin position="984"/>
        <end position="1008"/>
    </location>
</feature>
<feature type="compositionally biased region" description="Polar residues" evidence="1">
    <location>
        <begin position="774"/>
        <end position="785"/>
    </location>
</feature>
<evidence type="ECO:0000313" key="3">
    <source>
        <dbReference type="EMBL" id="CEL70565.1"/>
    </source>
</evidence>
<feature type="compositionally biased region" description="Polar residues" evidence="1">
    <location>
        <begin position="707"/>
        <end position="719"/>
    </location>
</feature>
<dbReference type="InParanoid" id="F0VQ26"/>
<name>F0VQ26_NEOCL</name>
<feature type="region of interest" description="Disordered" evidence="1">
    <location>
        <begin position="1681"/>
        <end position="1704"/>
    </location>
</feature>
<feature type="region of interest" description="Disordered" evidence="1">
    <location>
        <begin position="1484"/>
        <end position="1514"/>
    </location>
</feature>
<keyword evidence="4" id="KW-1185">Reference proteome</keyword>
<dbReference type="Gene3D" id="1.20.5.2050">
    <property type="match status" value="1"/>
</dbReference>
<reference evidence="3" key="4">
    <citation type="journal article" date="2015" name="PLoS ONE">
        <title>Comprehensive Evaluation of Toxoplasma gondii VEG and Neospora caninum LIV Genomes with Tachyzoite Stage Transcriptome and Proteome Defines Novel Transcript Features.</title>
        <authorList>
            <person name="Ramaprasad A."/>
            <person name="Mourier T."/>
            <person name="Naeem R."/>
            <person name="Malas T.B."/>
            <person name="Moussa E."/>
            <person name="Panigrahi A."/>
            <person name="Vermont S.J."/>
            <person name="Otto T.D."/>
            <person name="Wastling J."/>
            <person name="Pain A."/>
        </authorList>
    </citation>
    <scope>NUCLEOTIDE SEQUENCE</scope>
    <source>
        <strain evidence="3">Liverpool</strain>
    </source>
</reference>
<feature type="compositionally biased region" description="Polar residues" evidence="1">
    <location>
        <begin position="913"/>
        <end position="929"/>
    </location>
</feature>